<protein>
    <recommendedName>
        <fullName evidence="3">DUF488 domain-containing protein</fullName>
    </recommendedName>
</protein>
<dbReference type="EMBL" id="FNLN01000014">
    <property type="protein sequence ID" value="SDT96938.1"/>
    <property type="molecule type" value="Genomic_DNA"/>
</dbReference>
<evidence type="ECO:0008006" key="3">
    <source>
        <dbReference type="Google" id="ProtNLM"/>
    </source>
</evidence>
<organism evidence="1 2">
    <name type="scientific">Nitrosomonas ureae</name>
    <dbReference type="NCBI Taxonomy" id="44577"/>
    <lineage>
        <taxon>Bacteria</taxon>
        <taxon>Pseudomonadati</taxon>
        <taxon>Pseudomonadota</taxon>
        <taxon>Betaproteobacteria</taxon>
        <taxon>Nitrosomonadales</taxon>
        <taxon>Nitrosomonadaceae</taxon>
        <taxon>Nitrosomonas</taxon>
    </lineage>
</organism>
<sequence length="114" mass="13091">MKTSSLRTYKGPGRIVISRSTRGISPAGYRVFKTLAPGDYFRTATKEEYTKLFTAQLDALDPVEIWEKLHDLAGGVEPVLLCYEVPPFTEENWCHRRMVADWFQKELGHNVDEL</sequence>
<proteinExistence type="predicted"/>
<accession>A0A1H2EQB7</accession>
<dbReference type="Pfam" id="PF04343">
    <property type="entry name" value="DUF488"/>
    <property type="match status" value="1"/>
</dbReference>
<dbReference type="InterPro" id="IPR007438">
    <property type="entry name" value="DUF488"/>
</dbReference>
<dbReference type="Proteomes" id="UP000182882">
    <property type="component" value="Unassembled WGS sequence"/>
</dbReference>
<evidence type="ECO:0000313" key="2">
    <source>
        <dbReference type="Proteomes" id="UP000182882"/>
    </source>
</evidence>
<dbReference type="AlphaFoldDB" id="A0A1H2EQB7"/>
<dbReference type="KEGG" id="nur:ATY38_12105"/>
<keyword evidence="2" id="KW-1185">Reference proteome</keyword>
<reference evidence="2" key="1">
    <citation type="submission" date="2016-10" db="EMBL/GenBank/DDBJ databases">
        <authorList>
            <person name="Varghese N."/>
            <person name="Submissions S."/>
        </authorList>
    </citation>
    <scope>NUCLEOTIDE SEQUENCE [LARGE SCALE GENOMIC DNA]</scope>
    <source>
        <strain evidence="2">Nm10</strain>
    </source>
</reference>
<dbReference type="RefSeq" id="WP_062559528.1">
    <property type="nucleotide sequence ID" value="NZ_CP013341.1"/>
</dbReference>
<evidence type="ECO:0000313" key="1">
    <source>
        <dbReference type="EMBL" id="SDT96938.1"/>
    </source>
</evidence>
<name>A0A1H2EQB7_9PROT</name>
<gene>
    <name evidence="1" type="ORF">SAMN05216406_11449</name>
</gene>